<keyword evidence="3 5" id="KW-1133">Transmembrane helix</keyword>
<evidence type="ECO:0000256" key="3">
    <source>
        <dbReference type="ARBA" id="ARBA00022989"/>
    </source>
</evidence>
<dbReference type="AlphaFoldDB" id="A0A8R1TM41"/>
<reference evidence="8" key="1">
    <citation type="submission" date="2013-10" db="EMBL/GenBank/DDBJ databases">
        <title>Genome sequencing of Onchocerca volvulus.</title>
        <authorList>
            <person name="Cotton J."/>
            <person name="Tsai J."/>
            <person name="Stanley E."/>
            <person name="Tracey A."/>
            <person name="Holroyd N."/>
            <person name="Lustigman S."/>
            <person name="Berriman M."/>
        </authorList>
    </citation>
    <scope>NUCLEOTIDE SEQUENCE</scope>
</reference>
<evidence type="ECO:0000259" key="6">
    <source>
        <dbReference type="PROSITE" id="PS50262"/>
    </source>
</evidence>
<protein>
    <submittedName>
        <fullName evidence="7">G_PROTEIN_RECEP_F1_2 domain-containing protein</fullName>
    </submittedName>
</protein>
<dbReference type="PANTHER" id="PTHR22718:SF25">
    <property type="entry name" value="G-PROTEIN COUPLED RECEPTORS FAMILY 1 PROFILE DOMAIN-CONTAINING PROTEIN"/>
    <property type="match status" value="1"/>
</dbReference>
<feature type="transmembrane region" description="Helical" evidence="5">
    <location>
        <begin position="57"/>
        <end position="80"/>
    </location>
</feature>
<evidence type="ECO:0000313" key="7">
    <source>
        <dbReference type="EnsemblMetazoa" id="OVOC12457.1"/>
    </source>
</evidence>
<evidence type="ECO:0000313" key="8">
    <source>
        <dbReference type="Proteomes" id="UP000024404"/>
    </source>
</evidence>
<organism evidence="7 8">
    <name type="scientific">Onchocerca volvulus</name>
    <dbReference type="NCBI Taxonomy" id="6282"/>
    <lineage>
        <taxon>Eukaryota</taxon>
        <taxon>Metazoa</taxon>
        <taxon>Ecdysozoa</taxon>
        <taxon>Nematoda</taxon>
        <taxon>Chromadorea</taxon>
        <taxon>Rhabditida</taxon>
        <taxon>Spirurina</taxon>
        <taxon>Spiruromorpha</taxon>
        <taxon>Filarioidea</taxon>
        <taxon>Onchocercidae</taxon>
        <taxon>Onchocerca</taxon>
    </lineage>
</organism>
<name>A0A8R1TM41_ONCVO</name>
<evidence type="ECO:0000256" key="4">
    <source>
        <dbReference type="ARBA" id="ARBA00023136"/>
    </source>
</evidence>
<keyword evidence="2 5" id="KW-0812">Transmembrane</keyword>
<comment type="subcellular location">
    <subcellularLocation>
        <location evidence="1">Membrane</location>
    </subcellularLocation>
</comment>
<evidence type="ECO:0000256" key="2">
    <source>
        <dbReference type="ARBA" id="ARBA00022692"/>
    </source>
</evidence>
<feature type="transmembrane region" description="Helical" evidence="5">
    <location>
        <begin position="100"/>
        <end position="122"/>
    </location>
</feature>
<evidence type="ECO:0000256" key="5">
    <source>
        <dbReference type="SAM" id="Phobius"/>
    </source>
</evidence>
<evidence type="ECO:0000256" key="1">
    <source>
        <dbReference type="ARBA" id="ARBA00004370"/>
    </source>
</evidence>
<accession>A0A8R1TM41</accession>
<feature type="transmembrane region" description="Helical" evidence="5">
    <location>
        <begin position="21"/>
        <end position="45"/>
    </location>
</feature>
<sequence length="189" mass="22158">MDDHVITNGTNSSTSMMGIKLWAFAIFSSFLLYSFIANIILLIVLYKNESISVNRTFTYVSLQLIICSFISYIPQVAIVLPEILYEDLFNEYKTSFIYQFGISIETFSFFAVLMFTFLLALTRYVFFNLPRLNYIFTGIKMHLIAAFMWLFITIITISDMHFCKQEFNGTRLQWVRKHDGSRMDSQLRL</sequence>
<dbReference type="Gene3D" id="1.20.1070.10">
    <property type="entry name" value="Rhodopsin 7-helix transmembrane proteins"/>
    <property type="match status" value="1"/>
</dbReference>
<keyword evidence="8" id="KW-1185">Reference proteome</keyword>
<dbReference type="Proteomes" id="UP000024404">
    <property type="component" value="Unassembled WGS sequence"/>
</dbReference>
<feature type="domain" description="G-protein coupled receptors family 1 profile" evidence="6">
    <location>
        <begin position="37"/>
        <end position="189"/>
    </location>
</feature>
<dbReference type="InterPro" id="IPR017452">
    <property type="entry name" value="GPCR_Rhodpsn_7TM"/>
</dbReference>
<keyword evidence="4 5" id="KW-0472">Membrane</keyword>
<dbReference type="PROSITE" id="PS50262">
    <property type="entry name" value="G_PROTEIN_RECEP_F1_2"/>
    <property type="match status" value="1"/>
</dbReference>
<dbReference type="EMBL" id="CMVM020000473">
    <property type="status" value="NOT_ANNOTATED_CDS"/>
    <property type="molecule type" value="Genomic_DNA"/>
</dbReference>
<feature type="transmembrane region" description="Helical" evidence="5">
    <location>
        <begin position="134"/>
        <end position="157"/>
    </location>
</feature>
<reference evidence="7" key="2">
    <citation type="submission" date="2022-06" db="UniProtKB">
        <authorList>
            <consortium name="EnsemblMetazoa"/>
        </authorList>
    </citation>
    <scope>IDENTIFICATION</scope>
</reference>
<dbReference type="EnsemblMetazoa" id="OVOC12457.1">
    <property type="protein sequence ID" value="OVOC12457.1"/>
    <property type="gene ID" value="WBGene00249266"/>
</dbReference>
<dbReference type="GO" id="GO:0016020">
    <property type="term" value="C:membrane"/>
    <property type="evidence" value="ECO:0007669"/>
    <property type="project" value="UniProtKB-SubCell"/>
</dbReference>
<dbReference type="PANTHER" id="PTHR22718">
    <property type="entry name" value="SERPENTINE RECEPTOR, CLASS X"/>
    <property type="match status" value="1"/>
</dbReference>
<proteinExistence type="predicted"/>